<feature type="transmembrane region" description="Helical" evidence="1">
    <location>
        <begin position="131"/>
        <end position="149"/>
    </location>
</feature>
<dbReference type="EMBL" id="WCSB01000022">
    <property type="protein sequence ID" value="KAB4449212.1"/>
    <property type="molecule type" value="Genomic_DNA"/>
</dbReference>
<evidence type="ECO:0000313" key="3">
    <source>
        <dbReference type="EMBL" id="KAB4478081.1"/>
    </source>
</evidence>
<dbReference type="AlphaFoldDB" id="A0A6I0RWA5"/>
<dbReference type="RefSeq" id="WP_130041877.1">
    <property type="nucleotide sequence ID" value="NZ_CAXTFL010000010.1"/>
</dbReference>
<feature type="transmembrane region" description="Helical" evidence="1">
    <location>
        <begin position="309"/>
        <end position="332"/>
    </location>
</feature>
<keyword evidence="1" id="KW-0472">Membrane</keyword>
<evidence type="ECO:0000313" key="4">
    <source>
        <dbReference type="Proteomes" id="UP000460317"/>
    </source>
</evidence>
<sequence>MLVVCGRNNAIKLDKYFGIYLVFIVGYILAQIYTGYMFEMIRLLLGYYLVSYVAYQSTKLFIRKTGNANLLLVILFFVGIADGLVTVGQMYQVPYAHEISLLLGNNALGDIYDAMSARSQENMLGYTIPGLFGPVPNGYFISAITLLCFYNKKAKITIINLVLVFFFIYTTFIIQERTALVACVVLSLFSLYKFMYSQGESSVFKKILVFSILLFVVIFIVPKLFDTIMQGDSRYAKGFSLAEERGDINQKAIEFIFSHPLGGINAYTASNHYPHNIFINAFMFGGFLGGFALMILFFKQLFLSVRIALLNVSLYNVQQFVFVMMFACYTINSLTHNLSIVTGEPTMWLLWGAVIGLQKYGMTSKEISIC</sequence>
<feature type="transmembrane region" description="Helical" evidence="1">
    <location>
        <begin position="179"/>
        <end position="195"/>
    </location>
</feature>
<feature type="transmembrane region" description="Helical" evidence="1">
    <location>
        <begin position="277"/>
        <end position="297"/>
    </location>
</feature>
<dbReference type="PANTHER" id="PTHR37422">
    <property type="entry name" value="TEICHURONIC ACID BIOSYNTHESIS PROTEIN TUAE"/>
    <property type="match status" value="1"/>
</dbReference>
<feature type="transmembrane region" description="Helical" evidence="1">
    <location>
        <begin position="16"/>
        <end position="34"/>
    </location>
</feature>
<feature type="transmembrane region" description="Helical" evidence="1">
    <location>
        <begin position="207"/>
        <end position="225"/>
    </location>
</feature>
<keyword evidence="1" id="KW-1133">Transmembrane helix</keyword>
<accession>A0A6I0RWA5</accession>
<evidence type="ECO:0000256" key="1">
    <source>
        <dbReference type="SAM" id="Phobius"/>
    </source>
</evidence>
<name>A0A6I0RWA5_BACT4</name>
<evidence type="ECO:0008006" key="6">
    <source>
        <dbReference type="Google" id="ProtNLM"/>
    </source>
</evidence>
<dbReference type="EMBL" id="WCRS01000002">
    <property type="protein sequence ID" value="KAB4478081.1"/>
    <property type="molecule type" value="Genomic_DNA"/>
</dbReference>
<feature type="transmembrane region" description="Helical" evidence="1">
    <location>
        <begin position="70"/>
        <end position="91"/>
    </location>
</feature>
<feature type="transmembrane region" description="Helical" evidence="1">
    <location>
        <begin position="156"/>
        <end position="173"/>
    </location>
</feature>
<dbReference type="Proteomes" id="UP000460317">
    <property type="component" value="Unassembled WGS sequence"/>
</dbReference>
<gene>
    <name evidence="3" type="ORF">GAN59_04005</name>
    <name evidence="2" type="ORF">GAN93_19380</name>
</gene>
<protein>
    <recommendedName>
        <fullName evidence="6">O-antigen ligase domain-containing protein</fullName>
    </recommendedName>
</protein>
<keyword evidence="1" id="KW-0812">Transmembrane</keyword>
<organism evidence="2 4">
    <name type="scientific">Bacteroides thetaiotaomicron</name>
    <dbReference type="NCBI Taxonomy" id="818"/>
    <lineage>
        <taxon>Bacteria</taxon>
        <taxon>Pseudomonadati</taxon>
        <taxon>Bacteroidota</taxon>
        <taxon>Bacteroidia</taxon>
        <taxon>Bacteroidales</taxon>
        <taxon>Bacteroidaceae</taxon>
        <taxon>Bacteroides</taxon>
    </lineage>
</organism>
<reference evidence="4 5" key="1">
    <citation type="journal article" date="2019" name="Nat. Med.">
        <title>A library of human gut bacterial isolates paired with longitudinal multiomics data enables mechanistic microbiome research.</title>
        <authorList>
            <person name="Poyet M."/>
            <person name="Groussin M."/>
            <person name="Gibbons S.M."/>
            <person name="Avila-Pacheco J."/>
            <person name="Jiang X."/>
            <person name="Kearney S.M."/>
            <person name="Perrotta A.R."/>
            <person name="Berdy B."/>
            <person name="Zhao S."/>
            <person name="Lieberman T.D."/>
            <person name="Swanson P.K."/>
            <person name="Smith M."/>
            <person name="Roesemann S."/>
            <person name="Alexander J.E."/>
            <person name="Rich S.A."/>
            <person name="Livny J."/>
            <person name="Vlamakis H."/>
            <person name="Clish C."/>
            <person name="Bullock K."/>
            <person name="Deik A."/>
            <person name="Scott J."/>
            <person name="Pierce K.A."/>
            <person name="Xavier R.J."/>
            <person name="Alm E.J."/>
        </authorList>
    </citation>
    <scope>NUCLEOTIDE SEQUENCE [LARGE SCALE GENOMIC DNA]</scope>
    <source>
        <strain evidence="3 5">BIOML-A156</strain>
        <strain evidence="2 4">BIOML-A165</strain>
    </source>
</reference>
<proteinExistence type="predicted"/>
<dbReference type="PANTHER" id="PTHR37422:SF13">
    <property type="entry name" value="LIPOPOLYSACCHARIDE BIOSYNTHESIS PROTEIN PA4999-RELATED"/>
    <property type="match status" value="1"/>
</dbReference>
<dbReference type="Proteomes" id="UP000488521">
    <property type="component" value="Unassembled WGS sequence"/>
</dbReference>
<comment type="caution">
    <text evidence="2">The sequence shown here is derived from an EMBL/GenBank/DDBJ whole genome shotgun (WGS) entry which is preliminary data.</text>
</comment>
<evidence type="ECO:0000313" key="5">
    <source>
        <dbReference type="Proteomes" id="UP000488521"/>
    </source>
</evidence>
<dbReference type="InterPro" id="IPR051533">
    <property type="entry name" value="WaaL-like"/>
</dbReference>
<evidence type="ECO:0000313" key="2">
    <source>
        <dbReference type="EMBL" id="KAB4449212.1"/>
    </source>
</evidence>
<feature type="transmembrane region" description="Helical" evidence="1">
    <location>
        <begin position="40"/>
        <end position="58"/>
    </location>
</feature>